<name>A0A346Y208_9ACTN</name>
<evidence type="ECO:0000256" key="4">
    <source>
        <dbReference type="PROSITE-ProRule" id="PRU00236"/>
    </source>
</evidence>
<dbReference type="EMBL" id="CP031165">
    <property type="protein sequence ID" value="AXV08505.1"/>
    <property type="molecule type" value="Genomic_DNA"/>
</dbReference>
<feature type="binding site" evidence="4">
    <location>
        <position position="180"/>
    </location>
    <ligand>
        <name>Zn(2+)</name>
        <dbReference type="ChEBI" id="CHEBI:29105"/>
    </ligand>
</feature>
<reference evidence="6 7" key="1">
    <citation type="submission" date="2018-09" db="EMBL/GenBank/DDBJ databases">
        <title>Complete genome sequence of Euzebya sp. DY32-46 isolated from seawater of Pacific Ocean.</title>
        <authorList>
            <person name="Xu L."/>
            <person name="Wu Y.-H."/>
            <person name="Xu X.-W."/>
        </authorList>
    </citation>
    <scope>NUCLEOTIDE SEQUENCE [LARGE SCALE GENOMIC DNA]</scope>
    <source>
        <strain evidence="6 7">DY32-46</strain>
    </source>
</reference>
<keyword evidence="3" id="KW-0520">NAD</keyword>
<dbReference type="InterPro" id="IPR026590">
    <property type="entry name" value="Ssirtuin_cat_dom"/>
</dbReference>
<dbReference type="PROSITE" id="PS50305">
    <property type="entry name" value="SIRTUIN"/>
    <property type="match status" value="1"/>
</dbReference>
<dbReference type="GO" id="GO:0046872">
    <property type="term" value="F:metal ion binding"/>
    <property type="evidence" value="ECO:0007669"/>
    <property type="project" value="UniProtKB-KW"/>
</dbReference>
<organism evidence="6 7">
    <name type="scientific">Euzebya pacifica</name>
    <dbReference type="NCBI Taxonomy" id="1608957"/>
    <lineage>
        <taxon>Bacteria</taxon>
        <taxon>Bacillati</taxon>
        <taxon>Actinomycetota</taxon>
        <taxon>Nitriliruptoria</taxon>
        <taxon>Euzebyales</taxon>
    </lineage>
</organism>
<evidence type="ECO:0000313" key="7">
    <source>
        <dbReference type="Proteomes" id="UP000264006"/>
    </source>
</evidence>
<dbReference type="PANTHER" id="PTHR11085">
    <property type="entry name" value="NAD-DEPENDENT PROTEIN DEACYLASE SIRTUIN-5, MITOCHONDRIAL-RELATED"/>
    <property type="match status" value="1"/>
</dbReference>
<dbReference type="InterPro" id="IPR026591">
    <property type="entry name" value="Sirtuin_cat_small_dom_sf"/>
</dbReference>
<feature type="domain" description="Deacetylase sirtuin-type" evidence="5">
    <location>
        <begin position="16"/>
        <end position="269"/>
    </location>
</feature>
<keyword evidence="4" id="KW-0479">Metal-binding</keyword>
<dbReference type="InterPro" id="IPR050134">
    <property type="entry name" value="NAD-dep_sirtuin_deacylases"/>
</dbReference>
<protein>
    <recommendedName>
        <fullName evidence="1">protein acetyllysine N-acetyltransferase</fullName>
        <ecNumber evidence="1">2.3.1.286</ecNumber>
    </recommendedName>
</protein>
<dbReference type="Proteomes" id="UP000264006">
    <property type="component" value="Chromosome"/>
</dbReference>
<dbReference type="CDD" id="cd01407">
    <property type="entry name" value="SIR2-fam"/>
    <property type="match status" value="1"/>
</dbReference>
<gene>
    <name evidence="6" type="ORF">DVS28_a3833</name>
</gene>
<dbReference type="Gene3D" id="3.40.50.1220">
    <property type="entry name" value="TPP-binding domain"/>
    <property type="match status" value="1"/>
</dbReference>
<evidence type="ECO:0000313" key="6">
    <source>
        <dbReference type="EMBL" id="AXV08505.1"/>
    </source>
</evidence>
<dbReference type="SUPFAM" id="SSF52467">
    <property type="entry name" value="DHS-like NAD/FAD-binding domain"/>
    <property type="match status" value="1"/>
</dbReference>
<feature type="binding site" evidence="4">
    <location>
        <position position="145"/>
    </location>
    <ligand>
        <name>Zn(2+)</name>
        <dbReference type="ChEBI" id="CHEBI:29105"/>
    </ligand>
</feature>
<evidence type="ECO:0000256" key="1">
    <source>
        <dbReference type="ARBA" id="ARBA00012928"/>
    </source>
</evidence>
<dbReference type="GO" id="GO:0070403">
    <property type="term" value="F:NAD+ binding"/>
    <property type="evidence" value="ECO:0007669"/>
    <property type="project" value="InterPro"/>
</dbReference>
<feature type="binding site" evidence="4">
    <location>
        <position position="183"/>
    </location>
    <ligand>
        <name>Zn(2+)</name>
        <dbReference type="ChEBI" id="CHEBI:29105"/>
    </ligand>
</feature>
<keyword evidence="2" id="KW-0808">Transferase</keyword>
<dbReference type="InterPro" id="IPR003000">
    <property type="entry name" value="Sirtuin"/>
</dbReference>
<dbReference type="AlphaFoldDB" id="A0A346Y208"/>
<proteinExistence type="predicted"/>
<dbReference type="InterPro" id="IPR029035">
    <property type="entry name" value="DHS-like_NAD/FAD-binding_dom"/>
</dbReference>
<evidence type="ECO:0000259" key="5">
    <source>
        <dbReference type="PROSITE" id="PS50305"/>
    </source>
</evidence>
<feature type="active site" description="Proton acceptor" evidence="4">
    <location>
        <position position="137"/>
    </location>
</feature>
<evidence type="ECO:0000256" key="2">
    <source>
        <dbReference type="ARBA" id="ARBA00022679"/>
    </source>
</evidence>
<feature type="binding site" evidence="4">
    <location>
        <position position="158"/>
    </location>
    <ligand>
        <name>Zn(2+)</name>
        <dbReference type="ChEBI" id="CHEBI:29105"/>
    </ligand>
</feature>
<keyword evidence="7" id="KW-1185">Reference proteome</keyword>
<dbReference type="GO" id="GO:0017136">
    <property type="term" value="F:histone deacetylase activity, NAD-dependent"/>
    <property type="evidence" value="ECO:0007669"/>
    <property type="project" value="TreeGrafter"/>
</dbReference>
<keyword evidence="4" id="KW-0862">Zinc</keyword>
<evidence type="ECO:0000256" key="3">
    <source>
        <dbReference type="ARBA" id="ARBA00023027"/>
    </source>
</evidence>
<dbReference type="PANTHER" id="PTHR11085:SF10">
    <property type="entry name" value="NAD-DEPENDENT PROTEIN DEACYLASE SIRTUIN-5, MITOCHONDRIAL-RELATED"/>
    <property type="match status" value="1"/>
</dbReference>
<accession>A0A346Y208</accession>
<dbReference type="KEGG" id="euz:DVS28_a3833"/>
<dbReference type="Pfam" id="PF02146">
    <property type="entry name" value="SIR2"/>
    <property type="match status" value="1"/>
</dbReference>
<dbReference type="Gene3D" id="3.30.1600.10">
    <property type="entry name" value="SIR2/SIRT2 'Small Domain"/>
    <property type="match status" value="1"/>
</dbReference>
<dbReference type="EC" id="2.3.1.286" evidence="1"/>
<sequence>MRATPDGLIAPVPGRSGRPTRMVDSLAEFLRRSEHLLVLTGAGISTESGIPDFRSPGGVWTRYDPRQMTFDRYVESAEVRALSWAMRREFFAAGARPNAGHLAIAAMEAAGRSVGVITQNIDGLHQEAGSRTVVEIHGTARTVTCIGRRPRWGMPDGCGFREDTTWAFARIDAGDPDPACPECGGLVKSATISFGQAMDTTSMDAAAQLMDVADAMLVVGSSLQVHPVAGMPVDAVERGLPLAIVNREPTPLDDLADVVVHGSAGEVLG</sequence>